<dbReference type="GO" id="GO:0003677">
    <property type="term" value="F:DNA binding"/>
    <property type="evidence" value="ECO:0007669"/>
    <property type="project" value="InterPro"/>
</dbReference>
<keyword evidence="8" id="KW-1185">Reference proteome</keyword>
<dbReference type="Pfam" id="PF01555">
    <property type="entry name" value="N6_N4_Mtase"/>
    <property type="match status" value="1"/>
</dbReference>
<evidence type="ECO:0000256" key="2">
    <source>
        <dbReference type="ARBA" id="ARBA00022603"/>
    </source>
</evidence>
<dbReference type="Proteomes" id="UP000245283">
    <property type="component" value="Unassembled WGS sequence"/>
</dbReference>
<evidence type="ECO:0000313" key="7">
    <source>
        <dbReference type="EMBL" id="PWF27091.1"/>
    </source>
</evidence>
<keyword evidence="2 7" id="KW-0489">Methyltransferase</keyword>
<dbReference type="AlphaFoldDB" id="A0A2V1KBH5"/>
<evidence type="ECO:0000256" key="4">
    <source>
        <dbReference type="ARBA" id="ARBA00022691"/>
    </source>
</evidence>
<comment type="caution">
    <text evidence="7">The sequence shown here is derived from an EMBL/GenBank/DDBJ whole genome shotgun (WGS) entry which is preliminary data.</text>
</comment>
<evidence type="ECO:0000313" key="8">
    <source>
        <dbReference type="Proteomes" id="UP000245283"/>
    </source>
</evidence>
<dbReference type="PROSITE" id="PS00092">
    <property type="entry name" value="N6_MTASE"/>
    <property type="match status" value="1"/>
</dbReference>
<keyword evidence="4" id="KW-0949">S-adenosyl-L-methionine</keyword>
<dbReference type="OrthoDB" id="9773060at2"/>
<keyword evidence="3 7" id="KW-0808">Transferase</keyword>
<dbReference type="SUPFAM" id="SSF53335">
    <property type="entry name" value="S-adenosyl-L-methionine-dependent methyltransferases"/>
    <property type="match status" value="1"/>
</dbReference>
<evidence type="ECO:0000259" key="6">
    <source>
        <dbReference type="Pfam" id="PF01555"/>
    </source>
</evidence>
<sequence>MSRLSDLLRVVEELDPELRHDLEEEIKPLQQRLPFGLNFERHAPEAVELAGHPIRRGSKVRVLPSRRTNQEKDQRVWLVRDIHDQTADIAIPNSEQDHTLQVALSDLVLVAEFRDRIYPGLRPDGVIENGDKKPFHTVINGENFHVLEQLTFTHEHAVDVIFIDPPYNSRDRDWKYNNDYVDSDDLYRHSKWLAFMERRLKLARRLLKTEDSALIVTIDEKEQLRLGLLLEQTFPEANIQMVTTMTNKKGSTRNGAFCRRDEYLFVLTFGDACVRASGDDMISPNNRGKPKTIWNSLLRRGADGSSRQESPNLFFPLWIDHAAGKVVQIGDPIPLGTDRKAVPPPDPSLRPAWPIRSNGSEGRWQVSAVKLRDMLNNGTVRLGRFNSKTSSYAVNYLKRQQLDDLRAGVLVRTGTDEQGAGQFEYPLGAQVSSEPGTIWVRDSHDASTYGTNLLSKFLPRRRFPFPKSLYAVEDTLRFFVKDKPNALILDFFAGSGTTAHAVMRLNKQDGGRRQCILVTNNEVSAAEQTQLQQSGFRPGDREWDQWGICDYVTKPRIRAAITGRTPEGSKVEGSYKFVDEFPMEDGFEENAAFFTLTYESPWMIGNDKAFASIAPMLWLRAGAIGERIDSLTEGFAVTESYGVLRDLDMSADFISKLREQENLQVAFIVTDDEGRYQQVSDEIPEIETVRLYEEYLRNCEITGDFE</sequence>
<dbReference type="InterPro" id="IPR002052">
    <property type="entry name" value="DNA_methylase_N6_adenine_CS"/>
</dbReference>
<accession>A0A2V1KBH5</accession>
<name>A0A2V1KBH5_9ACTO</name>
<evidence type="ECO:0000256" key="3">
    <source>
        <dbReference type="ARBA" id="ARBA00022679"/>
    </source>
</evidence>
<protein>
    <submittedName>
        <fullName evidence="7">Site-specific DNA-methyltransferase</fullName>
    </submittedName>
</protein>
<dbReference type="GO" id="GO:0008170">
    <property type="term" value="F:N-methyltransferase activity"/>
    <property type="evidence" value="ECO:0007669"/>
    <property type="project" value="InterPro"/>
</dbReference>
<evidence type="ECO:0000256" key="1">
    <source>
        <dbReference type="ARBA" id="ARBA00006594"/>
    </source>
</evidence>
<proteinExistence type="inferred from homology"/>
<dbReference type="InterPro" id="IPR029063">
    <property type="entry name" value="SAM-dependent_MTases_sf"/>
</dbReference>
<dbReference type="Gene3D" id="3.40.50.150">
    <property type="entry name" value="Vaccinia Virus protein VP39"/>
    <property type="match status" value="1"/>
</dbReference>
<dbReference type="InterPro" id="IPR002295">
    <property type="entry name" value="N4/N6-MTase_EcoPI_Mod-like"/>
</dbReference>
<comment type="similarity">
    <text evidence="1">Belongs to the N(4)/N(6)-methyltransferase family.</text>
</comment>
<dbReference type="InterPro" id="IPR002941">
    <property type="entry name" value="DNA_methylase_N4/N6"/>
</dbReference>
<organism evidence="7 8">
    <name type="scientific">Ancrocorticia populi</name>
    <dbReference type="NCBI Taxonomy" id="2175228"/>
    <lineage>
        <taxon>Bacteria</taxon>
        <taxon>Bacillati</taxon>
        <taxon>Actinomycetota</taxon>
        <taxon>Actinomycetes</taxon>
        <taxon>Actinomycetales</taxon>
        <taxon>Actinomycetaceae</taxon>
        <taxon>Ancrocorticia</taxon>
    </lineage>
</organism>
<dbReference type="PRINTS" id="PR00506">
    <property type="entry name" value="D21N6MTFRASE"/>
</dbReference>
<evidence type="ECO:0000256" key="5">
    <source>
        <dbReference type="SAM" id="MobiDB-lite"/>
    </source>
</evidence>
<dbReference type="RefSeq" id="WP_109092591.1">
    <property type="nucleotide sequence ID" value="NZ_QETB01000001.1"/>
</dbReference>
<dbReference type="GO" id="GO:0032259">
    <property type="term" value="P:methylation"/>
    <property type="evidence" value="ECO:0007669"/>
    <property type="project" value="UniProtKB-KW"/>
</dbReference>
<gene>
    <name evidence="7" type="ORF">DD236_01395</name>
</gene>
<feature type="domain" description="DNA methylase N-4/N-6" evidence="6">
    <location>
        <begin position="158"/>
        <end position="508"/>
    </location>
</feature>
<feature type="region of interest" description="Disordered" evidence="5">
    <location>
        <begin position="336"/>
        <end position="356"/>
    </location>
</feature>
<dbReference type="EMBL" id="QETB01000001">
    <property type="protein sequence ID" value="PWF27091.1"/>
    <property type="molecule type" value="Genomic_DNA"/>
</dbReference>
<reference evidence="8" key="1">
    <citation type="submission" date="2018-05" db="EMBL/GenBank/DDBJ databases">
        <authorList>
            <person name="Li Y."/>
        </authorList>
    </citation>
    <scope>NUCLEOTIDE SEQUENCE [LARGE SCALE GENOMIC DNA]</scope>
    <source>
        <strain evidence="8">sk1b4</strain>
    </source>
</reference>